<proteinExistence type="predicted"/>
<gene>
    <name evidence="4" type="primary">rlmB</name>
    <name evidence="4" type="ORF">OCOJLMKI_4482</name>
</gene>
<dbReference type="Pfam" id="PF00588">
    <property type="entry name" value="SpoU_methylase"/>
    <property type="match status" value="1"/>
</dbReference>
<dbReference type="Gene3D" id="3.30.1330.30">
    <property type="match status" value="1"/>
</dbReference>
<keyword evidence="5" id="KW-1185">Reference proteome</keyword>
<sequence length="284" mass="29390">MAPLIETIPIDDPADPRIAPYAAMRERDLVGRAGRFVVEGEVTLRVLLSGRARFAAESILLAEERVAGLADAVAALPEAPPVYSASRAVMSAITGFPIHRGVLAIGLRGSEPAPDALVPPSPGRAILVGLVGLTNHDNVGGLFRNAAGLGADAVLLDGATCDPLYRKAIRVSAGTALTLPSARLPDADALLALAERHDLVPLALTPAGRETVSALPPLRRALLLLGAEGPGLPEPVIARCRALRIPMSAGVDSLNVATAGAIALHHLAGHHLATRDNPWQLSQP</sequence>
<evidence type="ECO:0000256" key="1">
    <source>
        <dbReference type="ARBA" id="ARBA00022603"/>
    </source>
</evidence>
<dbReference type="InterPro" id="IPR051259">
    <property type="entry name" value="rRNA_Methyltransferase"/>
</dbReference>
<keyword evidence="1" id="KW-0489">Methyltransferase</keyword>
<evidence type="ECO:0000313" key="5">
    <source>
        <dbReference type="Proteomes" id="UP001055125"/>
    </source>
</evidence>
<name>A0ABQ4S2G0_9HYPH</name>
<organism evidence="4 5">
    <name type="scientific">Methylobacterium iners</name>
    <dbReference type="NCBI Taxonomy" id="418707"/>
    <lineage>
        <taxon>Bacteria</taxon>
        <taxon>Pseudomonadati</taxon>
        <taxon>Pseudomonadota</taxon>
        <taxon>Alphaproteobacteria</taxon>
        <taxon>Hyphomicrobiales</taxon>
        <taxon>Methylobacteriaceae</taxon>
        <taxon>Methylobacterium</taxon>
    </lineage>
</organism>
<dbReference type="EMBL" id="BPQP01000084">
    <property type="protein sequence ID" value="GJD97254.1"/>
    <property type="molecule type" value="Genomic_DNA"/>
</dbReference>
<keyword evidence="2" id="KW-0808">Transferase</keyword>
<dbReference type="InterPro" id="IPR029028">
    <property type="entry name" value="Alpha/beta_knot_MTases"/>
</dbReference>
<dbReference type="SUPFAM" id="SSF55315">
    <property type="entry name" value="L30e-like"/>
    <property type="match status" value="1"/>
</dbReference>
<dbReference type="Proteomes" id="UP001055125">
    <property type="component" value="Unassembled WGS sequence"/>
</dbReference>
<dbReference type="PANTHER" id="PTHR43191">
    <property type="entry name" value="RRNA METHYLTRANSFERASE 3"/>
    <property type="match status" value="1"/>
</dbReference>
<dbReference type="Gene3D" id="3.40.1280.10">
    <property type="match status" value="1"/>
</dbReference>
<accession>A0ABQ4S2G0</accession>
<comment type="caution">
    <text evidence="4">The sequence shown here is derived from an EMBL/GenBank/DDBJ whole genome shotgun (WGS) entry which is preliminary data.</text>
</comment>
<dbReference type="SUPFAM" id="SSF75217">
    <property type="entry name" value="alpha/beta knot"/>
    <property type="match status" value="1"/>
</dbReference>
<dbReference type="PANTHER" id="PTHR43191:SF12">
    <property type="entry name" value="RRNA METHYLASE"/>
    <property type="match status" value="1"/>
</dbReference>
<dbReference type="CDD" id="cd18095">
    <property type="entry name" value="SpoU-like_rRNA-MTase"/>
    <property type="match status" value="1"/>
</dbReference>
<dbReference type="InterPro" id="IPR001537">
    <property type="entry name" value="SpoU_MeTrfase"/>
</dbReference>
<protein>
    <submittedName>
        <fullName evidence="4">23S rRNA (Guanosine-2'-O-)-methyltransferase RlmB</fullName>
    </submittedName>
</protein>
<reference evidence="4" key="2">
    <citation type="submission" date="2021-08" db="EMBL/GenBank/DDBJ databases">
        <authorList>
            <person name="Tani A."/>
            <person name="Ola A."/>
            <person name="Ogura Y."/>
            <person name="Katsura K."/>
            <person name="Hayashi T."/>
        </authorList>
    </citation>
    <scope>NUCLEOTIDE SEQUENCE</scope>
    <source>
        <strain evidence="4">DSM 19015</strain>
    </source>
</reference>
<dbReference type="InterPro" id="IPR029064">
    <property type="entry name" value="Ribosomal_eL30-like_sf"/>
</dbReference>
<dbReference type="InterPro" id="IPR029026">
    <property type="entry name" value="tRNA_m1G_MTases_N"/>
</dbReference>
<evidence type="ECO:0000259" key="3">
    <source>
        <dbReference type="Pfam" id="PF00588"/>
    </source>
</evidence>
<reference evidence="4" key="1">
    <citation type="journal article" date="2021" name="Front. Microbiol.">
        <title>Comprehensive Comparative Genomics and Phenotyping of Methylobacterium Species.</title>
        <authorList>
            <person name="Alessa O."/>
            <person name="Ogura Y."/>
            <person name="Fujitani Y."/>
            <person name="Takami H."/>
            <person name="Hayashi T."/>
            <person name="Sahin N."/>
            <person name="Tani A."/>
        </authorList>
    </citation>
    <scope>NUCLEOTIDE SEQUENCE</scope>
    <source>
        <strain evidence="4">DSM 19015</strain>
    </source>
</reference>
<evidence type="ECO:0000256" key="2">
    <source>
        <dbReference type="ARBA" id="ARBA00022679"/>
    </source>
</evidence>
<feature type="domain" description="tRNA/rRNA methyltransferase SpoU type" evidence="3">
    <location>
        <begin position="126"/>
        <end position="265"/>
    </location>
</feature>
<evidence type="ECO:0000313" key="4">
    <source>
        <dbReference type="EMBL" id="GJD97254.1"/>
    </source>
</evidence>